<feature type="chain" id="PRO_5043612967" evidence="2">
    <location>
        <begin position="21"/>
        <end position="211"/>
    </location>
</feature>
<feature type="compositionally biased region" description="Polar residues" evidence="1">
    <location>
        <begin position="104"/>
        <end position="129"/>
    </location>
</feature>
<dbReference type="EnsemblMetazoa" id="AARA010367-RA">
    <property type="protein sequence ID" value="AARA010367-PA"/>
    <property type="gene ID" value="AARA010367"/>
</dbReference>
<name>A0A182I9V6_ANOAR</name>
<evidence type="ECO:0000256" key="1">
    <source>
        <dbReference type="SAM" id="MobiDB-lite"/>
    </source>
</evidence>
<evidence type="ECO:0000256" key="2">
    <source>
        <dbReference type="SAM" id="SignalP"/>
    </source>
</evidence>
<feature type="signal peptide" evidence="2">
    <location>
        <begin position="1"/>
        <end position="20"/>
    </location>
</feature>
<dbReference type="AlphaFoldDB" id="A0A182I9V6"/>
<reference evidence="3" key="1">
    <citation type="submission" date="2022-08" db="UniProtKB">
        <authorList>
            <consortium name="EnsemblMetazoa"/>
        </authorList>
    </citation>
    <scope>IDENTIFICATION</scope>
    <source>
        <strain evidence="3">Dongola</strain>
    </source>
</reference>
<protein>
    <submittedName>
        <fullName evidence="3">Uncharacterized protein</fullName>
    </submittedName>
</protein>
<organism evidence="3 4">
    <name type="scientific">Anopheles arabiensis</name>
    <name type="common">Mosquito</name>
    <dbReference type="NCBI Taxonomy" id="7173"/>
    <lineage>
        <taxon>Eukaryota</taxon>
        <taxon>Metazoa</taxon>
        <taxon>Ecdysozoa</taxon>
        <taxon>Arthropoda</taxon>
        <taxon>Hexapoda</taxon>
        <taxon>Insecta</taxon>
        <taxon>Pterygota</taxon>
        <taxon>Neoptera</taxon>
        <taxon>Endopterygota</taxon>
        <taxon>Diptera</taxon>
        <taxon>Nematocera</taxon>
        <taxon>Culicoidea</taxon>
        <taxon>Culicidae</taxon>
        <taxon>Anophelinae</taxon>
        <taxon>Anopheles</taxon>
    </lineage>
</organism>
<sequence>MVRYSAALVLLLVVVVLISSVPVQSTGADRAAIQSTPRSPRRVIFYKPERDQNDTKTVNKSNIFDSPKLCQPGYQLDRHSRCRRVMGLGFRPALLTRQRFTTNAVKESGSAAQNQPATRSPANLTTPSRMSAPGTRLGVQLSVLLLLLLLLPPSTSAVRVIFRRPESSTGSASAADVNNANILRSPNLVGSSCGNGQVTDSRGICRNTISF</sequence>
<dbReference type="VEuPathDB" id="VectorBase:AARA010367"/>
<keyword evidence="4" id="KW-1185">Reference proteome</keyword>
<keyword evidence="2" id="KW-0732">Signal</keyword>
<proteinExistence type="predicted"/>
<feature type="region of interest" description="Disordered" evidence="1">
    <location>
        <begin position="104"/>
        <end position="131"/>
    </location>
</feature>
<evidence type="ECO:0000313" key="4">
    <source>
        <dbReference type="Proteomes" id="UP000075840"/>
    </source>
</evidence>
<dbReference type="Proteomes" id="UP000075840">
    <property type="component" value="Unassembled WGS sequence"/>
</dbReference>
<evidence type="ECO:0000313" key="3">
    <source>
        <dbReference type="EnsemblMetazoa" id="AARA010367-PA"/>
    </source>
</evidence>
<dbReference type="EMBL" id="APCN01001053">
    <property type="status" value="NOT_ANNOTATED_CDS"/>
    <property type="molecule type" value="Genomic_DNA"/>
</dbReference>
<accession>A0A182I9V6</accession>